<dbReference type="GO" id="GO:0006302">
    <property type="term" value="P:double-strand break repair"/>
    <property type="evidence" value="ECO:0007669"/>
    <property type="project" value="TreeGrafter"/>
</dbReference>
<proteinExistence type="predicted"/>
<keyword evidence="6" id="KW-1185">Reference proteome</keyword>
<sequence length="187" mass="19936">MPIVRVALPVPLPQVFDYLAPDASGADVGRCVKVPFGRGERNGLIVALATDADIDPARLKAVNHIQRDVPPLPPDWLELAAFVSRYYHAPLGEVIALALPPGLRRADGVSGDDEDPLLDIGPAGAEALRASRRPGKALALLQVLARDTPPWRRSVVRERDGGEAVGDLLRRGWLVAAAADAQARDAT</sequence>
<dbReference type="FunFam" id="3.40.1440.60:FF:000001">
    <property type="entry name" value="Primosomal protein N"/>
    <property type="match status" value="1"/>
</dbReference>
<dbReference type="EMBL" id="AMXE01000074">
    <property type="protein sequence ID" value="ENO85481.1"/>
    <property type="molecule type" value="Genomic_DNA"/>
</dbReference>
<reference evidence="5 6" key="1">
    <citation type="submission" date="2012-09" db="EMBL/GenBank/DDBJ databases">
        <title>Draft Genome Sequences of 6 Strains from Genus Thauera.</title>
        <authorList>
            <person name="Liu B."/>
            <person name="Shapleigh J.P."/>
            <person name="Frostegard A.H."/>
        </authorList>
    </citation>
    <scope>NUCLEOTIDE SEQUENCE [LARGE SCALE GENOMIC DNA]</scope>
    <source>
        <strain evidence="6">47Lol / DSM 12138</strain>
    </source>
</reference>
<feature type="domain" description="Primosomal protein N' 3' DNA-binding" evidence="4">
    <location>
        <begin position="5"/>
        <end position="100"/>
    </location>
</feature>
<evidence type="ECO:0000256" key="3">
    <source>
        <dbReference type="ARBA" id="ARBA00023125"/>
    </source>
</evidence>
<comment type="caution">
    <text evidence="5">The sequence shown here is derived from an EMBL/GenBank/DDBJ whole genome shotgun (WGS) entry which is preliminary data.</text>
</comment>
<dbReference type="InterPro" id="IPR041222">
    <property type="entry name" value="PriA_3primeBD"/>
</dbReference>
<evidence type="ECO:0000313" key="6">
    <source>
        <dbReference type="Proteomes" id="UP000013232"/>
    </source>
</evidence>
<evidence type="ECO:0000259" key="4">
    <source>
        <dbReference type="Pfam" id="PF17764"/>
    </source>
</evidence>
<gene>
    <name evidence="5" type="ORF">C666_15285</name>
</gene>
<dbReference type="PANTHER" id="PTHR30580">
    <property type="entry name" value="PRIMOSOMAL PROTEIN N"/>
    <property type="match status" value="1"/>
</dbReference>
<dbReference type="Gene3D" id="3.40.1440.60">
    <property type="entry name" value="PriA, 3(prime) DNA-binding domain"/>
    <property type="match status" value="1"/>
</dbReference>
<evidence type="ECO:0000313" key="5">
    <source>
        <dbReference type="EMBL" id="ENO85481.1"/>
    </source>
</evidence>
<dbReference type="GO" id="GO:0043138">
    <property type="term" value="F:3'-5' DNA helicase activity"/>
    <property type="evidence" value="ECO:0007669"/>
    <property type="project" value="TreeGrafter"/>
</dbReference>
<dbReference type="GO" id="GO:0006270">
    <property type="term" value="P:DNA replication initiation"/>
    <property type="evidence" value="ECO:0007669"/>
    <property type="project" value="TreeGrafter"/>
</dbReference>
<dbReference type="Proteomes" id="UP000013232">
    <property type="component" value="Unassembled WGS sequence"/>
</dbReference>
<dbReference type="GO" id="GO:0006310">
    <property type="term" value="P:DNA recombination"/>
    <property type="evidence" value="ECO:0007669"/>
    <property type="project" value="TreeGrafter"/>
</dbReference>
<feature type="non-terminal residue" evidence="5">
    <location>
        <position position="187"/>
    </location>
</feature>
<dbReference type="GO" id="GO:0005524">
    <property type="term" value="F:ATP binding"/>
    <property type="evidence" value="ECO:0007669"/>
    <property type="project" value="UniProtKB-KW"/>
</dbReference>
<protein>
    <submittedName>
        <fullName evidence="5">Primosomal protein N</fullName>
    </submittedName>
</protein>
<dbReference type="GO" id="GO:0003677">
    <property type="term" value="F:DNA binding"/>
    <property type="evidence" value="ECO:0007669"/>
    <property type="project" value="UniProtKB-KW"/>
</dbReference>
<evidence type="ECO:0000256" key="1">
    <source>
        <dbReference type="ARBA" id="ARBA00022741"/>
    </source>
</evidence>
<keyword evidence="2" id="KW-0067">ATP-binding</keyword>
<dbReference type="PANTHER" id="PTHR30580:SF0">
    <property type="entry name" value="PRIMOSOMAL PROTEIN N"/>
    <property type="match status" value="1"/>
</dbReference>
<dbReference type="eggNOG" id="COG1198">
    <property type="taxonomic scope" value="Bacteria"/>
</dbReference>
<dbReference type="InterPro" id="IPR042115">
    <property type="entry name" value="PriA_3primeBD_sf"/>
</dbReference>
<evidence type="ECO:0000256" key="2">
    <source>
        <dbReference type="ARBA" id="ARBA00022840"/>
    </source>
</evidence>
<organism evidence="5 6">
    <name type="scientific">Thauera linaloolentis (strain DSM 12138 / JCM 21573 / CCUG 41526 / CIP 105981 / IAM 15112 / NBRC 102519 / 47Lol)</name>
    <dbReference type="NCBI Taxonomy" id="1123367"/>
    <lineage>
        <taxon>Bacteria</taxon>
        <taxon>Pseudomonadati</taxon>
        <taxon>Pseudomonadota</taxon>
        <taxon>Betaproteobacteria</taxon>
        <taxon>Rhodocyclales</taxon>
        <taxon>Zoogloeaceae</taxon>
        <taxon>Thauera</taxon>
    </lineage>
</organism>
<name>N6XUS1_THAL4</name>
<keyword evidence="3" id="KW-0238">DNA-binding</keyword>
<keyword evidence="1" id="KW-0547">Nucleotide-binding</keyword>
<dbReference type="AlphaFoldDB" id="N6XUS1"/>
<dbReference type="Pfam" id="PF17764">
    <property type="entry name" value="PriA_3primeBD"/>
    <property type="match status" value="1"/>
</dbReference>
<accession>N6XUS1</accession>